<protein>
    <submittedName>
        <fullName evidence="1">Uncharacterized protein</fullName>
    </submittedName>
</protein>
<dbReference type="GeneID" id="79314618"/>
<reference evidence="1 2" key="1">
    <citation type="journal article" date="2019" name="Int. J. Syst. Evol. Microbiol.">
        <title>The Global Catalogue of Microorganisms (GCM) 10K type strain sequencing project: providing services to taxonomists for standard genome sequencing and annotation.</title>
        <authorList>
            <consortium name="The Broad Institute Genomics Platform"/>
            <consortium name="The Broad Institute Genome Sequencing Center for Infectious Disease"/>
            <person name="Wu L."/>
            <person name="Ma J."/>
        </authorList>
    </citation>
    <scope>NUCLEOTIDE SEQUENCE [LARGE SCALE GENOMIC DNA]</scope>
    <source>
        <strain evidence="1 2">PSR21</strain>
    </source>
</reference>
<dbReference type="AlphaFoldDB" id="A0ABD6A4W3"/>
<dbReference type="RefSeq" id="WP_276305049.1">
    <property type="nucleotide sequence ID" value="NZ_CP119992.1"/>
</dbReference>
<dbReference type="EMBL" id="JBHTBF010000001">
    <property type="protein sequence ID" value="MFC7315646.1"/>
    <property type="molecule type" value="Genomic_DNA"/>
</dbReference>
<dbReference type="Proteomes" id="UP001596547">
    <property type="component" value="Unassembled WGS sequence"/>
</dbReference>
<organism evidence="1 2">
    <name type="scientific">Halomarina halobia</name>
    <dbReference type="NCBI Taxonomy" id="3033386"/>
    <lineage>
        <taxon>Archaea</taxon>
        <taxon>Methanobacteriati</taxon>
        <taxon>Methanobacteriota</taxon>
        <taxon>Stenosarchaea group</taxon>
        <taxon>Halobacteria</taxon>
        <taxon>Halobacteriales</taxon>
        <taxon>Natronomonadaceae</taxon>
        <taxon>Halomarina</taxon>
    </lineage>
</organism>
<sequence length="199" mass="21515">MSYDLRPTERELSEARALATVALDACEREYPIESPLSIAIGWTDDAGVAEEFGGVSGTTYPGGEVELAFNAGVEGWADRLGPEAARLYGEAWYRERVERVAFRWQRLLAFAAGDRLAARAVPDAPRPWRGDDPDALDARWTALRETLGSSEPPVIDRAFGGVAAAVVEELAPEGDLSALAGLTRTDVREAGDAALRELR</sequence>
<evidence type="ECO:0000313" key="2">
    <source>
        <dbReference type="Proteomes" id="UP001596547"/>
    </source>
</evidence>
<evidence type="ECO:0000313" key="1">
    <source>
        <dbReference type="EMBL" id="MFC7315646.1"/>
    </source>
</evidence>
<proteinExistence type="predicted"/>
<accession>A0ABD6A4W3</accession>
<name>A0ABD6A4W3_9EURY</name>
<gene>
    <name evidence="1" type="ORF">ACFQPE_02395</name>
</gene>
<keyword evidence="2" id="KW-1185">Reference proteome</keyword>
<comment type="caution">
    <text evidence="1">The sequence shown here is derived from an EMBL/GenBank/DDBJ whole genome shotgun (WGS) entry which is preliminary data.</text>
</comment>